<dbReference type="Proteomes" id="UP000602057">
    <property type="component" value="Unassembled WGS sequence"/>
</dbReference>
<reference evidence="2" key="1">
    <citation type="journal article" date="2013" name="Int. J. Syst. Evol. Microbiol.">
        <title>Aestuariibaculum suncheonense gen. nov., sp. nov., a marine bacterium of the family Flavobacteriaceae isolated from a tidal flat and emended descriptions of the genera Gaetbulibacter and Tamlana.</title>
        <authorList>
            <person name="Jeong S.H."/>
            <person name="Park M.S."/>
            <person name="Jin H.M."/>
            <person name="Lee K."/>
            <person name="Park W."/>
            <person name="Jeon C.O."/>
        </authorList>
    </citation>
    <scope>NUCLEOTIDE SEQUENCE</scope>
    <source>
        <strain evidence="2">SC17</strain>
    </source>
</reference>
<dbReference type="Pfam" id="PF17293">
    <property type="entry name" value="Arm-DNA-bind_5"/>
    <property type="match status" value="1"/>
</dbReference>
<sequence>MKLNIRMLLYKSKVNASGKCPIRCRLTINKVRMEFSTGIFINPKYWDSKQQVVKPPEPDVDYMNSQLSLIKTKINRALLLLHVKDNAFTVDDVFSLYKGVKTVKEYNVIEYSERYLKRIITLIGVEIKQVTYEKIEIR</sequence>
<evidence type="ECO:0000259" key="1">
    <source>
        <dbReference type="Pfam" id="PF17293"/>
    </source>
</evidence>
<name>A0A8J6QB18_9FLAO</name>
<dbReference type="RefSeq" id="WP_188214419.1">
    <property type="nucleotide sequence ID" value="NZ_BAABGH010000004.1"/>
</dbReference>
<keyword evidence="3" id="KW-1185">Reference proteome</keyword>
<gene>
    <name evidence="2" type="ORF">ICJ84_00590</name>
</gene>
<comment type="caution">
    <text evidence="2">The sequence shown here is derived from an EMBL/GenBank/DDBJ whole genome shotgun (WGS) entry which is preliminary data.</text>
</comment>
<evidence type="ECO:0000313" key="2">
    <source>
        <dbReference type="EMBL" id="MBD0833922.1"/>
    </source>
</evidence>
<dbReference type="EMBL" id="JACVXC010000001">
    <property type="protein sequence ID" value="MBD0833922.1"/>
    <property type="molecule type" value="Genomic_DNA"/>
</dbReference>
<feature type="domain" description="Arm DNA-binding" evidence="1">
    <location>
        <begin position="9"/>
        <end position="91"/>
    </location>
</feature>
<dbReference type="InterPro" id="IPR035386">
    <property type="entry name" value="Arm-DNA-bind_5"/>
</dbReference>
<organism evidence="2 3">
    <name type="scientific">Aestuariibaculum suncheonense</name>
    <dbReference type="NCBI Taxonomy" id="1028745"/>
    <lineage>
        <taxon>Bacteria</taxon>
        <taxon>Pseudomonadati</taxon>
        <taxon>Bacteroidota</taxon>
        <taxon>Flavobacteriia</taxon>
        <taxon>Flavobacteriales</taxon>
        <taxon>Flavobacteriaceae</taxon>
    </lineage>
</organism>
<evidence type="ECO:0000313" key="3">
    <source>
        <dbReference type="Proteomes" id="UP000602057"/>
    </source>
</evidence>
<dbReference type="AlphaFoldDB" id="A0A8J6QB18"/>
<protein>
    <submittedName>
        <fullName evidence="2">Recombinase</fullName>
    </submittedName>
</protein>
<proteinExistence type="predicted"/>
<accession>A0A8J6QB18</accession>
<reference evidence="2" key="2">
    <citation type="submission" date="2020-09" db="EMBL/GenBank/DDBJ databases">
        <authorList>
            <person name="Wu Z."/>
        </authorList>
    </citation>
    <scope>NUCLEOTIDE SEQUENCE</scope>
    <source>
        <strain evidence="2">SC17</strain>
    </source>
</reference>